<dbReference type="InterPro" id="IPR006578">
    <property type="entry name" value="MADF-dom"/>
</dbReference>
<evidence type="ECO:0000256" key="1">
    <source>
        <dbReference type="SAM" id="MobiDB-lite"/>
    </source>
</evidence>
<feature type="compositionally biased region" description="Polar residues" evidence="1">
    <location>
        <begin position="157"/>
        <end position="178"/>
    </location>
</feature>
<name>A0A1Y1K2H5_PHOPY</name>
<dbReference type="Pfam" id="PF10545">
    <property type="entry name" value="MADF_DNA_bdg"/>
    <property type="match status" value="1"/>
</dbReference>
<feature type="domain" description="MADF" evidence="2">
    <location>
        <begin position="10"/>
        <end position="108"/>
    </location>
</feature>
<organism evidence="3">
    <name type="scientific">Photinus pyralis</name>
    <name type="common">Common eastern firefly</name>
    <name type="synonym">Lampyris pyralis</name>
    <dbReference type="NCBI Taxonomy" id="7054"/>
    <lineage>
        <taxon>Eukaryota</taxon>
        <taxon>Metazoa</taxon>
        <taxon>Ecdysozoa</taxon>
        <taxon>Arthropoda</taxon>
        <taxon>Hexapoda</taxon>
        <taxon>Insecta</taxon>
        <taxon>Pterygota</taxon>
        <taxon>Neoptera</taxon>
        <taxon>Endopterygota</taxon>
        <taxon>Coleoptera</taxon>
        <taxon>Polyphaga</taxon>
        <taxon>Elateriformia</taxon>
        <taxon>Elateroidea</taxon>
        <taxon>Lampyridae</taxon>
        <taxon>Lampyrinae</taxon>
        <taxon>Photinus</taxon>
    </lineage>
</organism>
<reference evidence="4" key="3">
    <citation type="submission" date="2019-08" db="EMBL/GenBank/DDBJ databases">
        <authorList>
            <consortium name="Photinus pyralis genome working group"/>
            <person name="Fallon T.R."/>
            <person name="Sander Lower S.E."/>
            <person name="Weng J.-K."/>
        </authorList>
    </citation>
    <scope>NUCLEOTIDE SEQUENCE</scope>
    <source>
        <strain evidence="4">1611_PpyrPB1</strain>
        <tissue evidence="4">Whole body</tissue>
    </source>
</reference>
<dbReference type="OrthoDB" id="9909584at2759"/>
<evidence type="ECO:0000259" key="2">
    <source>
        <dbReference type="PROSITE" id="PS51029"/>
    </source>
</evidence>
<dbReference type="PROSITE" id="PS51029">
    <property type="entry name" value="MADF"/>
    <property type="match status" value="1"/>
</dbReference>
<dbReference type="PANTHER" id="PTHR21505:SF12">
    <property type="entry name" value="MADF DOMAIN-CONTAINING PROTEIN-RELATED"/>
    <property type="match status" value="1"/>
</dbReference>
<evidence type="ECO:0000313" key="3">
    <source>
        <dbReference type="EMBL" id="JAV55669.1"/>
    </source>
</evidence>
<evidence type="ECO:0000313" key="5">
    <source>
        <dbReference type="Proteomes" id="UP000327044"/>
    </source>
</evidence>
<dbReference type="EMBL" id="GEZM01094491">
    <property type="protein sequence ID" value="JAV55669.1"/>
    <property type="molecule type" value="Transcribed_RNA"/>
</dbReference>
<reference evidence="4 5" key="2">
    <citation type="journal article" date="2018" name="Elife">
        <title>Firefly genomes illuminate parallel origins of bioluminescence in beetles.</title>
        <authorList>
            <person name="Fallon T.R."/>
            <person name="Lower S.E."/>
            <person name="Chang C.H."/>
            <person name="Bessho-Uehara M."/>
            <person name="Martin G.J."/>
            <person name="Bewick A.J."/>
            <person name="Behringer M."/>
            <person name="Debat H.J."/>
            <person name="Wong I."/>
            <person name="Day J.C."/>
            <person name="Suvorov A."/>
            <person name="Silva C.J."/>
            <person name="Stanger-Hall K.F."/>
            <person name="Hall D.W."/>
            <person name="Schmitz R.J."/>
            <person name="Nelson D.R."/>
            <person name="Lewis S.M."/>
            <person name="Shigenobu S."/>
            <person name="Bybee S.M."/>
            <person name="Larracuente A.M."/>
            <person name="Oba Y."/>
            <person name="Weng J.K."/>
        </authorList>
    </citation>
    <scope>NUCLEOTIDE SEQUENCE [LARGE SCALE GENOMIC DNA]</scope>
    <source>
        <strain evidence="4">1611_PpyrPB1</strain>
        <tissue evidence="4">Whole body</tissue>
    </source>
</reference>
<dbReference type="InParanoid" id="A0A1Y1K2H5"/>
<dbReference type="EMBL" id="VVIM01000010">
    <property type="protein sequence ID" value="KAB0792085.1"/>
    <property type="molecule type" value="Genomic_DNA"/>
</dbReference>
<dbReference type="PANTHER" id="PTHR21505">
    <property type="entry name" value="MADF DOMAIN-CONTAINING PROTEIN-RELATED"/>
    <property type="match status" value="1"/>
</dbReference>
<proteinExistence type="predicted"/>
<gene>
    <name evidence="4" type="ORF">PPYR_14046</name>
</gene>
<evidence type="ECO:0000313" key="4">
    <source>
        <dbReference type="EMBL" id="KAB0792085.1"/>
    </source>
</evidence>
<protein>
    <recommendedName>
        <fullName evidence="2">MADF domain-containing protein</fullName>
    </recommendedName>
</protein>
<accession>A0A1Y1K2H5</accession>
<sequence>MSWSQEQVLQLIDLYKARPCLYAVKTTEYKNKHMKLTAYQEIEQGLQSLRPKTTTGEIKSKINGLRTNFLTEHRKYKSSLNSGAGAEEVYYPTLWYYEHMLFIIDHTNPRPAVDSIATQQTAEDNSQVYYDEESDTFFQDDDQFQIEYVDEGVSDTPVSGSSTPILSTHSVSQQPHNVNNKRKRKMDDASLITTANDTMGKLAVAIGDIATQRTHNKPLERDHLNIFGDFVVSRLRMLVDRNVLNDTQEQIVQLLFNATRD</sequence>
<feature type="region of interest" description="Disordered" evidence="1">
    <location>
        <begin position="157"/>
        <end position="185"/>
    </location>
</feature>
<dbReference type="AlphaFoldDB" id="A0A1Y1K2H5"/>
<reference evidence="3" key="1">
    <citation type="journal article" date="2016" name="Sci. Rep.">
        <title>Molecular characterization of firefly nuptial gifts: a multi-omics approach sheds light on postcopulatory sexual selection.</title>
        <authorList>
            <person name="Al-Wathiqui N."/>
            <person name="Fallon T.R."/>
            <person name="South A."/>
            <person name="Weng J.K."/>
            <person name="Lewis S.M."/>
        </authorList>
    </citation>
    <scope>NUCLEOTIDE SEQUENCE</scope>
</reference>
<dbReference type="SMART" id="SM00595">
    <property type="entry name" value="MADF"/>
    <property type="match status" value="1"/>
</dbReference>
<keyword evidence="5" id="KW-1185">Reference proteome</keyword>
<dbReference type="Proteomes" id="UP000327044">
    <property type="component" value="Unassembled WGS sequence"/>
</dbReference>